<dbReference type="AlphaFoldDB" id="A0A8K0WBN1"/>
<sequence>MRPCCLKQKVNKTEAPPQLKSTNHIGSIRPWGLVPTGKSAEGMSTPASLLYCAALRCEPTMIRILSFEIFQKASFLWLEVPQNLGSNYYCTRFWCAVGWRRKRHNGQYRSSSVSISGGLGHSGTVDWMSDGFGRGGATLCRPALLRPCLELVLVANYQHCQTLSLFQDCCSGANQGIKTPSFTARSCALTRLSSLSLFGSVPIRLCH</sequence>
<dbReference type="EMBL" id="JAGPXF010000005">
    <property type="protein sequence ID" value="KAH7242357.1"/>
    <property type="molecule type" value="Genomic_DNA"/>
</dbReference>
<keyword evidence="2" id="KW-1185">Reference proteome</keyword>
<accession>A0A8K0WBN1</accession>
<organism evidence="1 2">
    <name type="scientific">Fusarium tricinctum</name>
    <dbReference type="NCBI Taxonomy" id="61284"/>
    <lineage>
        <taxon>Eukaryota</taxon>
        <taxon>Fungi</taxon>
        <taxon>Dikarya</taxon>
        <taxon>Ascomycota</taxon>
        <taxon>Pezizomycotina</taxon>
        <taxon>Sordariomycetes</taxon>
        <taxon>Hypocreomycetidae</taxon>
        <taxon>Hypocreales</taxon>
        <taxon>Nectriaceae</taxon>
        <taxon>Fusarium</taxon>
        <taxon>Fusarium tricinctum species complex</taxon>
    </lineage>
</organism>
<name>A0A8K0WBN1_9HYPO</name>
<gene>
    <name evidence="1" type="ORF">BKA59DRAFT_226853</name>
</gene>
<reference evidence="1" key="1">
    <citation type="journal article" date="2021" name="Nat. Commun.">
        <title>Genetic determinants of endophytism in the Arabidopsis root mycobiome.</title>
        <authorList>
            <person name="Mesny F."/>
            <person name="Miyauchi S."/>
            <person name="Thiergart T."/>
            <person name="Pickel B."/>
            <person name="Atanasova L."/>
            <person name="Karlsson M."/>
            <person name="Huettel B."/>
            <person name="Barry K.W."/>
            <person name="Haridas S."/>
            <person name="Chen C."/>
            <person name="Bauer D."/>
            <person name="Andreopoulos W."/>
            <person name="Pangilinan J."/>
            <person name="LaButti K."/>
            <person name="Riley R."/>
            <person name="Lipzen A."/>
            <person name="Clum A."/>
            <person name="Drula E."/>
            <person name="Henrissat B."/>
            <person name="Kohler A."/>
            <person name="Grigoriev I.V."/>
            <person name="Martin F.M."/>
            <person name="Hacquard S."/>
        </authorList>
    </citation>
    <scope>NUCLEOTIDE SEQUENCE</scope>
    <source>
        <strain evidence="1">MPI-SDFR-AT-0068</strain>
    </source>
</reference>
<proteinExistence type="predicted"/>
<comment type="caution">
    <text evidence="1">The sequence shown here is derived from an EMBL/GenBank/DDBJ whole genome shotgun (WGS) entry which is preliminary data.</text>
</comment>
<dbReference type="Proteomes" id="UP000813427">
    <property type="component" value="Unassembled WGS sequence"/>
</dbReference>
<evidence type="ECO:0000313" key="1">
    <source>
        <dbReference type="EMBL" id="KAH7242357.1"/>
    </source>
</evidence>
<protein>
    <submittedName>
        <fullName evidence="1">Uncharacterized protein</fullName>
    </submittedName>
</protein>
<evidence type="ECO:0000313" key="2">
    <source>
        <dbReference type="Proteomes" id="UP000813427"/>
    </source>
</evidence>